<feature type="region of interest" description="Disordered" evidence="6">
    <location>
        <begin position="1345"/>
        <end position="1404"/>
    </location>
</feature>
<feature type="compositionally biased region" description="Basic and acidic residues" evidence="6">
    <location>
        <begin position="1136"/>
        <end position="1153"/>
    </location>
</feature>
<feature type="region of interest" description="Disordered" evidence="6">
    <location>
        <begin position="1268"/>
        <end position="1327"/>
    </location>
</feature>
<feature type="compositionally biased region" description="Basic and acidic residues" evidence="6">
    <location>
        <begin position="1204"/>
        <end position="1219"/>
    </location>
</feature>
<feature type="compositionally biased region" description="Low complexity" evidence="6">
    <location>
        <begin position="739"/>
        <end position="753"/>
    </location>
</feature>
<feature type="region of interest" description="Disordered" evidence="6">
    <location>
        <begin position="473"/>
        <end position="562"/>
    </location>
</feature>
<dbReference type="PANTHER" id="PTHR14926">
    <property type="entry name" value="M-PHASE PHOSPHOPROTEIN 9"/>
    <property type="match status" value="1"/>
</dbReference>
<feature type="compositionally biased region" description="Polar residues" evidence="6">
    <location>
        <begin position="548"/>
        <end position="558"/>
    </location>
</feature>
<feature type="compositionally biased region" description="Low complexity" evidence="6">
    <location>
        <begin position="762"/>
        <end position="774"/>
    </location>
</feature>
<dbReference type="Gene3D" id="6.10.140.1300">
    <property type="match status" value="1"/>
</dbReference>
<name>A0ABD0W3Z6_UMBPY</name>
<feature type="region of interest" description="Disordered" evidence="6">
    <location>
        <begin position="662"/>
        <end position="710"/>
    </location>
</feature>
<comment type="caution">
    <text evidence="7">The sequence shown here is derived from an EMBL/GenBank/DDBJ whole genome shotgun (WGS) entry which is preliminary data.</text>
</comment>
<dbReference type="Pfam" id="PF09806">
    <property type="entry name" value="CDK2AP"/>
    <property type="match status" value="1"/>
</dbReference>
<protein>
    <recommendedName>
        <fullName evidence="9">M-phase phosphoprotein 9</fullName>
    </recommendedName>
</protein>
<feature type="compositionally biased region" description="Polar residues" evidence="6">
    <location>
        <begin position="16"/>
        <end position="26"/>
    </location>
</feature>
<feature type="coiled-coil region" evidence="5">
    <location>
        <begin position="888"/>
        <end position="915"/>
    </location>
</feature>
<dbReference type="Proteomes" id="UP001557470">
    <property type="component" value="Unassembled WGS sequence"/>
</dbReference>
<feature type="compositionally biased region" description="Basic residues" evidence="6">
    <location>
        <begin position="512"/>
        <end position="522"/>
    </location>
</feature>
<feature type="compositionally biased region" description="Low complexity" evidence="6">
    <location>
        <begin position="1092"/>
        <end position="1103"/>
    </location>
</feature>
<evidence type="ECO:0000256" key="3">
    <source>
        <dbReference type="ARBA" id="ARBA00022553"/>
    </source>
</evidence>
<feature type="compositionally biased region" description="Basic residues" evidence="6">
    <location>
        <begin position="1345"/>
        <end position="1355"/>
    </location>
</feature>
<keyword evidence="8" id="KW-1185">Reference proteome</keyword>
<evidence type="ECO:0000256" key="6">
    <source>
        <dbReference type="SAM" id="MobiDB-lite"/>
    </source>
</evidence>
<feature type="compositionally biased region" description="Polar residues" evidence="6">
    <location>
        <begin position="330"/>
        <end position="365"/>
    </location>
</feature>
<gene>
    <name evidence="7" type="ORF">UPYG_G00285420</name>
</gene>
<sequence length="1484" mass="162633">MSLGMSYKPNVHQHIPGTTGNQVGNIQSPSAANLATLQSYRPLVNDVYAPPSLGFSQGSSSSQVPQSKYSELLAIIEELGKEIRPTYAGSKSAMERLKRGIIHARGLVRECLAETERNASELVSNPPPGRGPISMSTDDSISEDVSSLGALSHCHVDANGECGKESESSEGISAASGLGLGLGLGLSEPEVHNSTSKTAGGTVDGRAADMAPACSLPHKIRSLYLSTEEAFGSGKSLPFINPSSLETLRALVQEIQSSGETDPEMWKDCEGRWLHLFQLVEKQYQEQILAQQEQYQCQIQLIQDEIKALVQLQNRQASTQIHQDYPYIPTATTDTQTHQDYPSILSNVPHTRPDSSSTPAVTTDKNCPPSPAANPKLRSTPMDLLNGNAVPRLQLGSTSPEPPPPRPGLGTPGERCAGGAVTALSSGYGTLSAWGTELQENRTLGDTEETGQGEEEPGWSLHLQGNTETAVIGQEGQQSSLSANEGAHVDNPSLPPEQHRTSSHVLTSWAQRQRRSKPRKSRPGQVQPPQVSPSALQASSQGQRDRQTSSPQEQQPSARLSPRASPLEIIHIQNQHGGPAPSTCSFPLRRSDSLVSEASGLTYWRLDENELYRPLPDSFDSGAYLLLQDTSANLMSPEDQKLSLREIYHCKQRTTVSTHTDWDRSVTCSPTSPKVLNVDPTANLRQSDRTSGFTSPSHFSSPSYPTQPHISPHVDTPCTPVSLDSMAEVRANPGDSDCTSNASSISATAPTPARMASARIKPVPSSPSNSNPLVLPGRQLCRALATQTSEEEGSNTHSSTLKQLAVSGTYTHPHNLSRGSPGLEKMLEDPVVVSLLREKLREKHSRHVADLKAYYEAEIRVLRDKLDLRDLPRGIKESNHSPGRKRALSEASSCIQELENNNAILEKQLADWSKRYDTACSTASTLQQRLDETRRSAREKDASVSHLRKRVCQLEEALENTCRETEAKEARREREYKMLQDLLGEYDSVRKEHEGTKDRLVCTENKLLDANEQISELKRVICKLESQVNQLEHENQARSRQATHHRTQSSGAGLYHHPDLLLLPSNAPLQPGSPYGMSPCPQTDQSHHTRKSTSPQTDQSQSSRLSHCSQKDQHQSTRKSPCCQTDQSSSSGHFTDQSDSRRCSSPPEREHPQDQSGAVREARGPLTPLMRALIELEETRTTEARAPWTASRKLSVGFIERNHRETPNQDRGRAMEDRGSTGQDRGVAGSERGMPIQSRAREQTPQDASGPEMGMSGTVRSMSLLRAQRSLSPEGHRSSSLPPCAQRATFPPATPTKRETLMMPLSAKSSPKRCPTENYSTAFGTPLPRQQLHNRFDVALDQRRHSFHNSSPRKRLFSDANKRSSGGSMETPGIFDPQDGVSGLACEGQGAGSSGSDLQEPETDLQTKLHSLTDAERLFDELTMEKQQIESALSRMPGAGGRVSLQTRLDEVALENRLERVNRDLGFIRMTLKRFHILRSSANI</sequence>
<feature type="compositionally biased region" description="Polar residues" evidence="6">
    <location>
        <begin position="1118"/>
        <end position="1135"/>
    </location>
</feature>
<accession>A0ABD0W3Z6</accession>
<evidence type="ECO:0000256" key="5">
    <source>
        <dbReference type="SAM" id="Coils"/>
    </source>
</evidence>
<feature type="compositionally biased region" description="Low complexity" evidence="6">
    <location>
        <begin position="523"/>
        <end position="541"/>
    </location>
</feature>
<evidence type="ECO:0000313" key="8">
    <source>
        <dbReference type="Proteomes" id="UP001557470"/>
    </source>
</evidence>
<evidence type="ECO:0000256" key="4">
    <source>
        <dbReference type="ARBA" id="ARBA00023242"/>
    </source>
</evidence>
<dbReference type="InterPro" id="IPR026636">
    <property type="entry name" value="MPHOSPH9"/>
</dbReference>
<feature type="region of interest" description="Disordered" evidence="6">
    <location>
        <begin position="1033"/>
        <end position="1166"/>
    </location>
</feature>
<dbReference type="EMBL" id="JAGEUA010000009">
    <property type="protein sequence ID" value="KAL0965764.1"/>
    <property type="molecule type" value="Genomic_DNA"/>
</dbReference>
<keyword evidence="3" id="KW-0597">Phosphoprotein</keyword>
<feature type="region of interest" description="Disordered" evidence="6">
    <location>
        <begin position="1204"/>
        <end position="1256"/>
    </location>
</feature>
<comment type="subcellular location">
    <subcellularLocation>
        <location evidence="1">Nucleus</location>
    </subcellularLocation>
</comment>
<evidence type="ECO:0000256" key="2">
    <source>
        <dbReference type="ARBA" id="ARBA00008485"/>
    </source>
</evidence>
<feature type="compositionally biased region" description="Polar residues" evidence="6">
    <location>
        <begin position="683"/>
        <end position="709"/>
    </location>
</feature>
<dbReference type="InterPro" id="IPR017266">
    <property type="entry name" value="DOC_1/2"/>
</dbReference>
<feature type="region of interest" description="Disordered" evidence="6">
    <location>
        <begin position="330"/>
        <end position="420"/>
    </location>
</feature>
<comment type="similarity">
    <text evidence="2">Belongs to the CDK2AP family.</text>
</comment>
<dbReference type="GO" id="GO:0005634">
    <property type="term" value="C:nucleus"/>
    <property type="evidence" value="ECO:0007669"/>
    <property type="project" value="UniProtKB-SubCell"/>
</dbReference>
<evidence type="ECO:0000313" key="7">
    <source>
        <dbReference type="EMBL" id="KAL0965764.1"/>
    </source>
</evidence>
<feature type="compositionally biased region" description="Polar residues" evidence="6">
    <location>
        <begin position="473"/>
        <end position="483"/>
    </location>
</feature>
<keyword evidence="5" id="KW-0175">Coiled coil</keyword>
<keyword evidence="4" id="KW-0539">Nucleus</keyword>
<evidence type="ECO:0000256" key="1">
    <source>
        <dbReference type="ARBA" id="ARBA00004123"/>
    </source>
</evidence>
<feature type="region of interest" description="Disordered" evidence="6">
    <location>
        <begin position="1"/>
        <end position="26"/>
    </location>
</feature>
<proteinExistence type="inferred from homology"/>
<feature type="region of interest" description="Disordered" evidence="6">
    <location>
        <begin position="729"/>
        <end position="774"/>
    </location>
</feature>
<reference evidence="7 8" key="1">
    <citation type="submission" date="2024-06" db="EMBL/GenBank/DDBJ databases">
        <authorList>
            <person name="Pan Q."/>
            <person name="Wen M."/>
            <person name="Jouanno E."/>
            <person name="Zahm M."/>
            <person name="Klopp C."/>
            <person name="Cabau C."/>
            <person name="Louis A."/>
            <person name="Berthelot C."/>
            <person name="Parey E."/>
            <person name="Roest Crollius H."/>
            <person name="Montfort J."/>
            <person name="Robinson-Rechavi M."/>
            <person name="Bouchez O."/>
            <person name="Lampietro C."/>
            <person name="Lopez Roques C."/>
            <person name="Donnadieu C."/>
            <person name="Postlethwait J."/>
            <person name="Bobe J."/>
            <person name="Verreycken H."/>
            <person name="Guiguen Y."/>
        </authorList>
    </citation>
    <scope>NUCLEOTIDE SEQUENCE [LARGE SCALE GENOMIC DNA]</scope>
    <source>
        <strain evidence="7">Up_M1</strain>
        <tissue evidence="7">Testis</tissue>
    </source>
</reference>
<dbReference type="Gene3D" id="1.10.287.1490">
    <property type="match status" value="1"/>
</dbReference>
<dbReference type="PANTHER" id="PTHR14926:SF1">
    <property type="entry name" value="M-PHASE PHOSPHOPROTEIN 9"/>
    <property type="match status" value="1"/>
</dbReference>
<organism evidence="7 8">
    <name type="scientific">Umbra pygmaea</name>
    <name type="common">Eastern mudminnow</name>
    <dbReference type="NCBI Taxonomy" id="75934"/>
    <lineage>
        <taxon>Eukaryota</taxon>
        <taxon>Metazoa</taxon>
        <taxon>Chordata</taxon>
        <taxon>Craniata</taxon>
        <taxon>Vertebrata</taxon>
        <taxon>Euteleostomi</taxon>
        <taxon>Actinopterygii</taxon>
        <taxon>Neopterygii</taxon>
        <taxon>Teleostei</taxon>
        <taxon>Protacanthopterygii</taxon>
        <taxon>Esociformes</taxon>
        <taxon>Umbridae</taxon>
        <taxon>Umbra</taxon>
    </lineage>
</organism>
<evidence type="ECO:0008006" key="9">
    <source>
        <dbReference type="Google" id="ProtNLM"/>
    </source>
</evidence>